<dbReference type="GO" id="GO:0000287">
    <property type="term" value="F:magnesium ion binding"/>
    <property type="evidence" value="ECO:0007669"/>
    <property type="project" value="UniProtKB-UniRule"/>
</dbReference>
<feature type="binding site" evidence="9">
    <location>
        <begin position="21"/>
        <end position="25"/>
    </location>
    <ligand>
        <name>4-amino-2-methyl-5-(diphosphooxymethyl)pyrimidine</name>
        <dbReference type="ChEBI" id="CHEBI:57841"/>
    </ligand>
</feature>
<feature type="binding site" evidence="9">
    <location>
        <position position="53"/>
    </location>
    <ligand>
        <name>4-amino-2-methyl-5-(diphosphooxymethyl)pyrimidine</name>
        <dbReference type="ChEBI" id="CHEBI:57841"/>
    </ligand>
</feature>
<evidence type="ECO:0000256" key="4">
    <source>
        <dbReference type="ARBA" id="ARBA00022842"/>
    </source>
</evidence>
<feature type="binding site" evidence="9">
    <location>
        <position position="73"/>
    </location>
    <ligand>
        <name>Mg(2+)</name>
        <dbReference type="ChEBI" id="CHEBI:18420"/>
    </ligand>
</feature>
<dbReference type="AlphaFoldDB" id="R9GXN9"/>
<evidence type="ECO:0000313" key="14">
    <source>
        <dbReference type="Proteomes" id="UP000014174"/>
    </source>
</evidence>
<accession>R9GXN9</accession>
<evidence type="ECO:0000256" key="3">
    <source>
        <dbReference type="ARBA" id="ARBA00022723"/>
    </source>
</evidence>
<dbReference type="eggNOG" id="COG0352">
    <property type="taxonomic scope" value="Bacteria"/>
</dbReference>
<keyword evidence="2 9" id="KW-0808">Transferase</keyword>
<dbReference type="UniPathway" id="UPA00060">
    <property type="reaction ID" value="UER00141"/>
</dbReference>
<dbReference type="InterPro" id="IPR034291">
    <property type="entry name" value="TMP_synthase"/>
</dbReference>
<dbReference type="GO" id="GO:0009228">
    <property type="term" value="P:thiamine biosynthetic process"/>
    <property type="evidence" value="ECO:0007669"/>
    <property type="project" value="UniProtKB-KW"/>
</dbReference>
<evidence type="ECO:0000256" key="9">
    <source>
        <dbReference type="HAMAP-Rule" id="MF_00097"/>
    </source>
</evidence>
<dbReference type="PANTHER" id="PTHR20857:SF23">
    <property type="entry name" value="THIAMINE BIOSYNTHETIC BIFUNCTIONAL ENZYME"/>
    <property type="match status" value="1"/>
</dbReference>
<dbReference type="STRING" id="1150600.ADIARSV_3155"/>
<dbReference type="SUPFAM" id="SSF51391">
    <property type="entry name" value="Thiamin phosphate synthase"/>
    <property type="match status" value="1"/>
</dbReference>
<evidence type="ECO:0000256" key="10">
    <source>
        <dbReference type="RuleBase" id="RU003826"/>
    </source>
</evidence>
<dbReference type="HAMAP" id="MF_00097">
    <property type="entry name" value="TMP_synthase"/>
    <property type="match status" value="1"/>
</dbReference>
<organism evidence="13 14">
    <name type="scientific">Arcticibacter svalbardensis MN12-7</name>
    <dbReference type="NCBI Taxonomy" id="1150600"/>
    <lineage>
        <taxon>Bacteria</taxon>
        <taxon>Pseudomonadati</taxon>
        <taxon>Bacteroidota</taxon>
        <taxon>Sphingobacteriia</taxon>
        <taxon>Sphingobacteriales</taxon>
        <taxon>Sphingobacteriaceae</taxon>
        <taxon>Arcticibacter</taxon>
    </lineage>
</organism>
<keyword evidence="5 9" id="KW-0784">Thiamine biosynthesis</keyword>
<evidence type="ECO:0000256" key="2">
    <source>
        <dbReference type="ARBA" id="ARBA00022679"/>
    </source>
</evidence>
<protein>
    <recommendedName>
        <fullName evidence="9">Thiamine-phosphate synthase</fullName>
        <shortName evidence="9">TP synthase</shortName>
        <shortName evidence="9">TPS</shortName>
        <ecNumber evidence="9">2.5.1.3</ecNumber>
    </recommendedName>
    <alternativeName>
        <fullName evidence="9">Thiamine-phosphate pyrophosphorylase</fullName>
        <shortName evidence="9">TMP pyrophosphorylase</shortName>
        <shortName evidence="9">TMP-PPase</shortName>
    </alternativeName>
</protein>
<comment type="caution">
    <text evidence="9">Lacks conserved residue(s) required for the propagation of feature annotation.</text>
</comment>
<sequence length="193" mass="21132">MGRDLVLVTEMAVKGGVDLVQIREKHKDFAAFQSVTLRLKEMLDHYGVPLIVNDNLAVARSCCVSGIHVGNSDMLPADIKKLWHNDVLLGYSIEYEEQLFNSQIQHTDYLGVSPVFNTLTKNDTVTAWGLDGISKIRSLTDKPLVAIGNIHAENTYDVIRAGADCLAVVSAICGAENPEQAAAEIRNQIEKAI</sequence>
<feature type="binding site" evidence="9">
    <location>
        <position position="121"/>
    </location>
    <ligand>
        <name>4-amino-2-methyl-5-(diphosphooxymethyl)pyrimidine</name>
        <dbReference type="ChEBI" id="CHEBI:57841"/>
    </ligand>
</feature>
<comment type="catalytic activity">
    <reaction evidence="7 9 10">
        <text>2-(2-carboxy-4-methylthiazol-5-yl)ethyl phosphate + 4-amino-2-methyl-5-(diphosphooxymethyl)pyrimidine + 2 H(+) = thiamine phosphate + CO2 + diphosphate</text>
        <dbReference type="Rhea" id="RHEA:47848"/>
        <dbReference type="ChEBI" id="CHEBI:15378"/>
        <dbReference type="ChEBI" id="CHEBI:16526"/>
        <dbReference type="ChEBI" id="CHEBI:33019"/>
        <dbReference type="ChEBI" id="CHEBI:37575"/>
        <dbReference type="ChEBI" id="CHEBI:57841"/>
        <dbReference type="ChEBI" id="CHEBI:62890"/>
        <dbReference type="EC" id="2.5.1.3"/>
    </reaction>
</comment>
<dbReference type="PATRIC" id="fig|1150600.3.peg.3123"/>
<proteinExistence type="inferred from homology"/>
<comment type="cofactor">
    <cofactor evidence="9">
        <name>Mg(2+)</name>
        <dbReference type="ChEBI" id="CHEBI:18420"/>
    </cofactor>
    <text evidence="9">Binds 1 Mg(2+) ion per subunit.</text>
</comment>
<comment type="catalytic activity">
    <reaction evidence="6 9 10">
        <text>4-methyl-5-(2-phosphooxyethyl)-thiazole + 4-amino-2-methyl-5-(diphosphooxymethyl)pyrimidine + H(+) = thiamine phosphate + diphosphate</text>
        <dbReference type="Rhea" id="RHEA:22328"/>
        <dbReference type="ChEBI" id="CHEBI:15378"/>
        <dbReference type="ChEBI" id="CHEBI:33019"/>
        <dbReference type="ChEBI" id="CHEBI:37575"/>
        <dbReference type="ChEBI" id="CHEBI:57841"/>
        <dbReference type="ChEBI" id="CHEBI:58296"/>
        <dbReference type="EC" id="2.5.1.3"/>
    </reaction>
</comment>
<keyword evidence="3 9" id="KW-0479">Metal-binding</keyword>
<dbReference type="Proteomes" id="UP000014174">
    <property type="component" value="Unassembled WGS sequence"/>
</dbReference>
<dbReference type="CDD" id="cd00564">
    <property type="entry name" value="TMP_TenI"/>
    <property type="match status" value="1"/>
</dbReference>
<reference evidence="13 14" key="1">
    <citation type="journal article" date="2013" name="Genome Announc.">
        <title>Draft Genome Sequence of Arcticibacter svalbardensis Strain MN12-7T, a Member of the Family Sphingobacteriaceae Isolated from an Arctic Soil Sample.</title>
        <authorList>
            <person name="Shivaji S."/>
            <person name="Ara S."/>
            <person name="Prasad S."/>
            <person name="Manasa B.P."/>
            <person name="Begum Z."/>
            <person name="Singh A."/>
            <person name="Kumar Pinnaka A."/>
        </authorList>
    </citation>
    <scope>NUCLEOTIDE SEQUENCE [LARGE SCALE GENOMIC DNA]</scope>
    <source>
        <strain evidence="13 14">MN12-7</strain>
    </source>
</reference>
<feature type="domain" description="Thiamine phosphate synthase/TenI" evidence="12">
    <location>
        <begin position="3"/>
        <end position="172"/>
    </location>
</feature>
<dbReference type="GO" id="GO:0005737">
    <property type="term" value="C:cytoplasm"/>
    <property type="evidence" value="ECO:0007669"/>
    <property type="project" value="TreeGrafter"/>
</dbReference>
<evidence type="ECO:0000259" key="12">
    <source>
        <dbReference type="Pfam" id="PF02581"/>
    </source>
</evidence>
<name>R9GXN9_9SPHI</name>
<dbReference type="GO" id="GO:0004789">
    <property type="term" value="F:thiamine-phosphate diphosphorylase activity"/>
    <property type="evidence" value="ECO:0007669"/>
    <property type="project" value="UniProtKB-UniRule"/>
</dbReference>
<feature type="binding site" evidence="9">
    <location>
        <position position="54"/>
    </location>
    <ligand>
        <name>Mg(2+)</name>
        <dbReference type="ChEBI" id="CHEBI:18420"/>
    </ligand>
</feature>
<dbReference type="PANTHER" id="PTHR20857">
    <property type="entry name" value="THIAMINE-PHOSPHATE PYROPHOSPHORYLASE"/>
    <property type="match status" value="1"/>
</dbReference>
<dbReference type="NCBIfam" id="TIGR00693">
    <property type="entry name" value="thiE"/>
    <property type="match status" value="1"/>
</dbReference>
<dbReference type="Gene3D" id="3.20.20.70">
    <property type="entry name" value="Aldolase class I"/>
    <property type="match status" value="1"/>
</dbReference>
<comment type="similarity">
    <text evidence="9 10">Belongs to the thiamine-phosphate synthase family.</text>
</comment>
<evidence type="ECO:0000256" key="1">
    <source>
        <dbReference type="ARBA" id="ARBA00005165"/>
    </source>
</evidence>
<evidence type="ECO:0000313" key="13">
    <source>
        <dbReference type="EMBL" id="EOR93714.1"/>
    </source>
</evidence>
<dbReference type="EMBL" id="AQPN01000106">
    <property type="protein sequence ID" value="EOR93714.1"/>
    <property type="molecule type" value="Genomic_DNA"/>
</dbReference>
<dbReference type="Pfam" id="PF02581">
    <property type="entry name" value="TMP-TENI"/>
    <property type="match status" value="1"/>
</dbReference>
<gene>
    <name evidence="9" type="primary">thiE</name>
    <name evidence="13" type="ORF">ADIARSV_3155</name>
</gene>
<dbReference type="GO" id="GO:0009229">
    <property type="term" value="P:thiamine diphosphate biosynthetic process"/>
    <property type="evidence" value="ECO:0007669"/>
    <property type="project" value="UniProtKB-UniRule"/>
</dbReference>
<feature type="binding site" evidence="9">
    <location>
        <begin position="118"/>
        <end position="120"/>
    </location>
    <ligand>
        <name>2-[(2R,5Z)-2-carboxy-4-methylthiazol-5(2H)-ylidene]ethyl phosphate</name>
        <dbReference type="ChEBI" id="CHEBI:62899"/>
    </ligand>
</feature>
<evidence type="ECO:0000256" key="5">
    <source>
        <dbReference type="ARBA" id="ARBA00022977"/>
    </source>
</evidence>
<dbReference type="InterPro" id="IPR036206">
    <property type="entry name" value="ThiamineP_synth_sf"/>
</dbReference>
<evidence type="ECO:0000256" key="6">
    <source>
        <dbReference type="ARBA" id="ARBA00047334"/>
    </source>
</evidence>
<keyword evidence="4 9" id="KW-0460">Magnesium</keyword>
<dbReference type="InterPro" id="IPR022998">
    <property type="entry name" value="ThiamineP_synth_TenI"/>
</dbReference>
<comment type="caution">
    <text evidence="13">The sequence shown here is derived from an EMBL/GenBank/DDBJ whole genome shotgun (WGS) entry which is preliminary data.</text>
</comment>
<comment type="catalytic activity">
    <reaction evidence="8 9 10">
        <text>2-[(2R,5Z)-2-carboxy-4-methylthiazol-5(2H)-ylidene]ethyl phosphate + 4-amino-2-methyl-5-(diphosphooxymethyl)pyrimidine + 2 H(+) = thiamine phosphate + CO2 + diphosphate</text>
        <dbReference type="Rhea" id="RHEA:47844"/>
        <dbReference type="ChEBI" id="CHEBI:15378"/>
        <dbReference type="ChEBI" id="CHEBI:16526"/>
        <dbReference type="ChEBI" id="CHEBI:33019"/>
        <dbReference type="ChEBI" id="CHEBI:37575"/>
        <dbReference type="ChEBI" id="CHEBI:57841"/>
        <dbReference type="ChEBI" id="CHEBI:62899"/>
        <dbReference type="EC" id="2.5.1.3"/>
    </reaction>
</comment>
<keyword evidence="14" id="KW-1185">Reference proteome</keyword>
<comment type="pathway">
    <text evidence="1 9 11">Cofactor biosynthesis; thiamine diphosphate biosynthesis; thiamine phosphate from 4-amino-2-methyl-5-diphosphomethylpyrimidine and 4-methyl-5-(2-phosphoethyl)-thiazole: step 1/1.</text>
</comment>
<evidence type="ECO:0000256" key="8">
    <source>
        <dbReference type="ARBA" id="ARBA00047883"/>
    </source>
</evidence>
<feature type="binding site" evidence="9">
    <location>
        <position position="92"/>
    </location>
    <ligand>
        <name>4-amino-2-methyl-5-(diphosphooxymethyl)pyrimidine</name>
        <dbReference type="ChEBI" id="CHEBI:57841"/>
    </ligand>
</feature>
<evidence type="ECO:0000256" key="7">
    <source>
        <dbReference type="ARBA" id="ARBA00047851"/>
    </source>
</evidence>
<feature type="binding site" evidence="9">
    <location>
        <begin position="169"/>
        <end position="170"/>
    </location>
    <ligand>
        <name>2-[(2R,5Z)-2-carboxy-4-methylthiazol-5(2H)-ylidene]ethyl phosphate</name>
        <dbReference type="ChEBI" id="CHEBI:62899"/>
    </ligand>
</feature>
<dbReference type="InterPro" id="IPR013785">
    <property type="entry name" value="Aldolase_TIM"/>
</dbReference>
<dbReference type="EC" id="2.5.1.3" evidence="9"/>
<comment type="function">
    <text evidence="9">Condenses 4-methyl-5-(beta-hydroxyethyl)thiazole monophosphate (THZ-P) and 2-methyl-4-amino-5-hydroxymethyl pyrimidine pyrophosphate (HMP-PP) to form thiamine monophosphate (TMP).</text>
</comment>
<evidence type="ECO:0000256" key="11">
    <source>
        <dbReference type="RuleBase" id="RU004253"/>
    </source>
</evidence>